<dbReference type="GO" id="GO:0030497">
    <property type="term" value="P:fatty acid elongation"/>
    <property type="evidence" value="ECO:0007669"/>
    <property type="project" value="TreeGrafter"/>
</dbReference>
<evidence type="ECO:0000313" key="4">
    <source>
        <dbReference type="EMBL" id="MBB5035618.1"/>
    </source>
</evidence>
<protein>
    <submittedName>
        <fullName evidence="4">3-oxoacyl-[acyl-carrier protein] reductase</fullName>
        <ecNumber evidence="4">1.1.1.100</ecNumber>
    </submittedName>
</protein>
<dbReference type="PANTHER" id="PTHR42760:SF40">
    <property type="entry name" value="3-OXOACYL-[ACYL-CARRIER-PROTEIN] REDUCTASE, CHLOROPLASTIC"/>
    <property type="match status" value="1"/>
</dbReference>
<evidence type="ECO:0000259" key="3">
    <source>
        <dbReference type="SMART" id="SM00822"/>
    </source>
</evidence>
<accession>A0A7W7YG72</accession>
<dbReference type="PRINTS" id="PR00080">
    <property type="entry name" value="SDRFAMILY"/>
</dbReference>
<name>A0A7W7YG72_9BACT</name>
<dbReference type="FunFam" id="3.40.50.720:FF:000173">
    <property type="entry name" value="3-oxoacyl-[acyl-carrier protein] reductase"/>
    <property type="match status" value="1"/>
</dbReference>
<dbReference type="GO" id="GO:0004316">
    <property type="term" value="F:3-oxoacyl-[acyl-carrier-protein] reductase (NADPH) activity"/>
    <property type="evidence" value="ECO:0007669"/>
    <property type="project" value="UniProtKB-EC"/>
</dbReference>
<dbReference type="PROSITE" id="PS00061">
    <property type="entry name" value="ADH_SHORT"/>
    <property type="match status" value="1"/>
</dbReference>
<sequence length="252" mass="26686">MISIDLKGKVALITGASQGIGAQVARTFHRAGATVVLNHLGTPGTTADAQLLADEFNLARTDSASIIAADVSKPDQVQSMMAEIQARHGGLDYLVNNAAIIKDRTIAKMSLDEWDAVIDVNLSGVFYCCKYALEIMRDHGAIVSFGSIAAIQGFFGQANYAAAKSGVQAMMRVLSREAARKQIRANAIAPGVIDTSMAATIPEAVRAEMLKNVPLARFGTTEEVANVVLFLCSPLASYVTGQTIEINGGWRG</sequence>
<keyword evidence="2 4" id="KW-0560">Oxidoreductase</keyword>
<dbReference type="InterPro" id="IPR020904">
    <property type="entry name" value="Sc_DH/Rdtase_CS"/>
</dbReference>
<evidence type="ECO:0000313" key="5">
    <source>
        <dbReference type="Proteomes" id="UP000590740"/>
    </source>
</evidence>
<feature type="domain" description="Ketoreductase" evidence="3">
    <location>
        <begin position="9"/>
        <end position="195"/>
    </location>
</feature>
<dbReference type="AlphaFoldDB" id="A0A7W7YG72"/>
<evidence type="ECO:0000256" key="2">
    <source>
        <dbReference type="ARBA" id="ARBA00023002"/>
    </source>
</evidence>
<gene>
    <name evidence="4" type="ORF">HNQ65_005231</name>
</gene>
<dbReference type="InterPro" id="IPR036291">
    <property type="entry name" value="NAD(P)-bd_dom_sf"/>
</dbReference>
<dbReference type="InterPro" id="IPR057326">
    <property type="entry name" value="KR_dom"/>
</dbReference>
<dbReference type="RefSeq" id="WP_184344594.1">
    <property type="nucleotide sequence ID" value="NZ_JACHIG010000021.1"/>
</dbReference>
<dbReference type="PRINTS" id="PR00081">
    <property type="entry name" value="GDHRDH"/>
</dbReference>
<evidence type="ECO:0000256" key="1">
    <source>
        <dbReference type="ARBA" id="ARBA00006484"/>
    </source>
</evidence>
<dbReference type="NCBIfam" id="NF009466">
    <property type="entry name" value="PRK12826.1-2"/>
    <property type="match status" value="1"/>
</dbReference>
<dbReference type="Pfam" id="PF13561">
    <property type="entry name" value="adh_short_C2"/>
    <property type="match status" value="1"/>
</dbReference>
<proteinExistence type="inferred from homology"/>
<comment type="similarity">
    <text evidence="1">Belongs to the short-chain dehydrogenases/reductases (SDR) family.</text>
</comment>
<dbReference type="Gene3D" id="3.40.50.720">
    <property type="entry name" value="NAD(P)-binding Rossmann-like Domain"/>
    <property type="match status" value="1"/>
</dbReference>
<dbReference type="InterPro" id="IPR002347">
    <property type="entry name" value="SDR_fam"/>
</dbReference>
<reference evidence="4 5" key="1">
    <citation type="submission" date="2020-08" db="EMBL/GenBank/DDBJ databases">
        <title>Genomic Encyclopedia of Type Strains, Phase IV (KMG-IV): sequencing the most valuable type-strain genomes for metagenomic binning, comparative biology and taxonomic classification.</title>
        <authorList>
            <person name="Goeker M."/>
        </authorList>
    </citation>
    <scope>NUCLEOTIDE SEQUENCE [LARGE SCALE GENOMIC DNA]</scope>
    <source>
        <strain evidence="4 5">DSM 12252</strain>
    </source>
</reference>
<dbReference type="EC" id="1.1.1.100" evidence="4"/>
<dbReference type="PANTHER" id="PTHR42760">
    <property type="entry name" value="SHORT-CHAIN DEHYDROGENASES/REDUCTASES FAMILY MEMBER"/>
    <property type="match status" value="1"/>
</dbReference>
<organism evidence="4 5">
    <name type="scientific">Prosthecobacter vanneervenii</name>
    <dbReference type="NCBI Taxonomy" id="48466"/>
    <lineage>
        <taxon>Bacteria</taxon>
        <taxon>Pseudomonadati</taxon>
        <taxon>Verrucomicrobiota</taxon>
        <taxon>Verrucomicrobiia</taxon>
        <taxon>Verrucomicrobiales</taxon>
        <taxon>Verrucomicrobiaceae</taxon>
        <taxon>Prosthecobacter</taxon>
    </lineage>
</organism>
<dbReference type="SMART" id="SM00822">
    <property type="entry name" value="PKS_KR"/>
    <property type="match status" value="1"/>
</dbReference>
<dbReference type="SUPFAM" id="SSF51735">
    <property type="entry name" value="NAD(P)-binding Rossmann-fold domains"/>
    <property type="match status" value="1"/>
</dbReference>
<dbReference type="EMBL" id="JACHIG010000021">
    <property type="protein sequence ID" value="MBB5035618.1"/>
    <property type="molecule type" value="Genomic_DNA"/>
</dbReference>
<dbReference type="Proteomes" id="UP000590740">
    <property type="component" value="Unassembled WGS sequence"/>
</dbReference>
<comment type="caution">
    <text evidence="4">The sequence shown here is derived from an EMBL/GenBank/DDBJ whole genome shotgun (WGS) entry which is preliminary data.</text>
</comment>
<keyword evidence="5" id="KW-1185">Reference proteome</keyword>